<feature type="chain" id="PRO_5009928483" description="Polar amino acid transport system substrate-binding protein" evidence="1">
    <location>
        <begin position="23"/>
        <end position="257"/>
    </location>
</feature>
<dbReference type="RefSeq" id="WP_072783862.1">
    <property type="nucleotide sequence ID" value="NZ_FRCX01000004.1"/>
</dbReference>
<protein>
    <recommendedName>
        <fullName evidence="4">Polar amino acid transport system substrate-binding protein</fullName>
    </recommendedName>
</protein>
<proteinExistence type="predicted"/>
<sequence>MKLIAGVVFMSMLCLAPGYSVASGCPKAVRVALPNFPVPPLIYGTTEVEEPPGSMVIWARSALSSGDCKPLISIRRLPVKRLLAELKANTVDVAPGFAPTSPNLAVLVFPRRGKELDVSLIIIHDRLSLYVRADDLATKWNGKHLNIAQPRIGISAGIAATKVEAEKRGWLVDEAGNPQSNLAKLKAHRIDAILEPDVWFETYLNTVPEQRASIRKLEPQVSSIDRYAPVSIGFYGSYPEYTRQFWQAMRRQSTAAN</sequence>
<evidence type="ECO:0000313" key="3">
    <source>
        <dbReference type="Proteomes" id="UP000184339"/>
    </source>
</evidence>
<evidence type="ECO:0000256" key="1">
    <source>
        <dbReference type="SAM" id="SignalP"/>
    </source>
</evidence>
<accession>A0A1M7NPL0</accession>
<evidence type="ECO:0008006" key="4">
    <source>
        <dbReference type="Google" id="ProtNLM"/>
    </source>
</evidence>
<dbReference type="EMBL" id="FRCX01000004">
    <property type="protein sequence ID" value="SHN05796.1"/>
    <property type="molecule type" value="Genomic_DNA"/>
</dbReference>
<dbReference type="Gene3D" id="3.40.190.10">
    <property type="entry name" value="Periplasmic binding protein-like II"/>
    <property type="match status" value="2"/>
</dbReference>
<organism evidence="2 3">
    <name type="scientific">Duganella sacchari</name>
    <dbReference type="NCBI Taxonomy" id="551987"/>
    <lineage>
        <taxon>Bacteria</taxon>
        <taxon>Pseudomonadati</taxon>
        <taxon>Pseudomonadota</taxon>
        <taxon>Betaproteobacteria</taxon>
        <taxon>Burkholderiales</taxon>
        <taxon>Oxalobacteraceae</taxon>
        <taxon>Telluria group</taxon>
        <taxon>Duganella</taxon>
    </lineage>
</organism>
<dbReference type="OrthoDB" id="9154689at2"/>
<reference evidence="3" key="1">
    <citation type="submission" date="2016-11" db="EMBL/GenBank/DDBJ databases">
        <authorList>
            <person name="Varghese N."/>
            <person name="Submissions S."/>
        </authorList>
    </citation>
    <scope>NUCLEOTIDE SEQUENCE [LARGE SCALE GENOMIC DNA]</scope>
    <source>
        <strain evidence="3">Sac-22</strain>
    </source>
</reference>
<dbReference type="PROSITE" id="PS51257">
    <property type="entry name" value="PROKAR_LIPOPROTEIN"/>
    <property type="match status" value="1"/>
</dbReference>
<dbReference type="Proteomes" id="UP000184339">
    <property type="component" value="Unassembled WGS sequence"/>
</dbReference>
<keyword evidence="1" id="KW-0732">Signal</keyword>
<evidence type="ECO:0000313" key="2">
    <source>
        <dbReference type="EMBL" id="SHN05796.1"/>
    </source>
</evidence>
<name>A0A1M7NPL0_9BURK</name>
<feature type="signal peptide" evidence="1">
    <location>
        <begin position="1"/>
        <end position="22"/>
    </location>
</feature>
<dbReference type="AlphaFoldDB" id="A0A1M7NPL0"/>
<dbReference type="SUPFAM" id="SSF53850">
    <property type="entry name" value="Periplasmic binding protein-like II"/>
    <property type="match status" value="1"/>
</dbReference>
<dbReference type="STRING" id="551987.SAMN05192549_10493"/>
<gene>
    <name evidence="2" type="ORF">SAMN05192549_10493</name>
</gene>
<keyword evidence="3" id="KW-1185">Reference proteome</keyword>